<keyword evidence="4" id="KW-1185">Reference proteome</keyword>
<dbReference type="PANTHER" id="PTHR41286:SF1">
    <property type="entry name" value="HNH NUCLEASE YAJD-RELATED"/>
    <property type="match status" value="1"/>
</dbReference>
<protein>
    <submittedName>
        <fullName evidence="3">Holin</fullName>
    </submittedName>
</protein>
<evidence type="ECO:0000259" key="2">
    <source>
        <dbReference type="SMART" id="SM00507"/>
    </source>
</evidence>
<dbReference type="AlphaFoldDB" id="A0A139SMW6"/>
<proteinExistence type="predicted"/>
<dbReference type="CDD" id="cd00085">
    <property type="entry name" value="HNHc"/>
    <property type="match status" value="1"/>
</dbReference>
<dbReference type="Proteomes" id="UP000072660">
    <property type="component" value="Unassembled WGS sequence"/>
</dbReference>
<sequence length="110" mass="12573">MSQHSHVYHNPRWRKARLSFLQRRPLCVLCQQVGQVTAASVVDHIRPHRLGQALQSGQKDSIQQAQALFWDSANWQPLCKPCHDRHKARQERSGQLKGCDAQGNPLSGDW</sequence>
<dbReference type="InterPro" id="IPR003615">
    <property type="entry name" value="HNH_nuc"/>
</dbReference>
<dbReference type="EMBL" id="LSZO01000191">
    <property type="protein sequence ID" value="KXU35859.1"/>
    <property type="molecule type" value="Genomic_DNA"/>
</dbReference>
<dbReference type="Gene3D" id="1.10.30.50">
    <property type="match status" value="1"/>
</dbReference>
<reference evidence="3 4" key="1">
    <citation type="submission" date="2016-02" db="EMBL/GenBank/DDBJ databases">
        <authorList>
            <person name="Wen L."/>
            <person name="He K."/>
            <person name="Yang H."/>
        </authorList>
    </citation>
    <scope>NUCLEOTIDE SEQUENCE [LARGE SCALE GENOMIC DNA]</scope>
    <source>
        <strain evidence="3 4">CV58</strain>
    </source>
</reference>
<dbReference type="PANTHER" id="PTHR41286">
    <property type="entry name" value="HNH NUCLEASE YAJD-RELATED"/>
    <property type="match status" value="1"/>
</dbReference>
<accession>A0A139SMW6</accession>
<feature type="region of interest" description="Disordered" evidence="1">
    <location>
        <begin position="84"/>
        <end position="110"/>
    </location>
</feature>
<comment type="caution">
    <text evidence="3">The sequence shown here is derived from an EMBL/GenBank/DDBJ whole genome shotgun (WGS) entry which is preliminary data.</text>
</comment>
<dbReference type="GO" id="GO:0005829">
    <property type="term" value="C:cytosol"/>
    <property type="evidence" value="ECO:0007669"/>
    <property type="project" value="TreeGrafter"/>
</dbReference>
<name>A0A139SMW6_9GAMM</name>
<dbReference type="SMART" id="SM00507">
    <property type="entry name" value="HNHc"/>
    <property type="match status" value="1"/>
</dbReference>
<evidence type="ECO:0000256" key="1">
    <source>
        <dbReference type="SAM" id="MobiDB-lite"/>
    </source>
</evidence>
<evidence type="ECO:0000313" key="4">
    <source>
        <dbReference type="Proteomes" id="UP000072660"/>
    </source>
</evidence>
<feature type="domain" description="HNH nuclease" evidence="2">
    <location>
        <begin position="15"/>
        <end position="84"/>
    </location>
</feature>
<dbReference type="OrthoDB" id="5292295at2"/>
<organism evidence="3 4">
    <name type="scientific">Ventosimonas gracilis</name>
    <dbReference type="NCBI Taxonomy" id="1680762"/>
    <lineage>
        <taxon>Bacteria</taxon>
        <taxon>Pseudomonadati</taxon>
        <taxon>Pseudomonadota</taxon>
        <taxon>Gammaproteobacteria</taxon>
        <taxon>Pseudomonadales</taxon>
        <taxon>Ventosimonadaceae</taxon>
        <taxon>Ventosimonas</taxon>
    </lineage>
</organism>
<gene>
    <name evidence="3" type="ORF">AXE65_05815</name>
</gene>
<evidence type="ECO:0000313" key="3">
    <source>
        <dbReference type="EMBL" id="KXU35859.1"/>
    </source>
</evidence>
<dbReference type="RefSeq" id="WP_068392140.1">
    <property type="nucleotide sequence ID" value="NZ_LSZO01000191.1"/>
</dbReference>